<dbReference type="RefSeq" id="WP_193668698.1">
    <property type="nucleotide sequence ID" value="NZ_JACDTV010000006.1"/>
</dbReference>
<dbReference type="CDD" id="cd04496">
    <property type="entry name" value="SSB_OBF"/>
    <property type="match status" value="1"/>
</dbReference>
<dbReference type="InterPro" id="IPR000424">
    <property type="entry name" value="Primosome_PriB/ssb"/>
</dbReference>
<dbReference type="EMBL" id="JAFBBZ010000001">
    <property type="protein sequence ID" value="MBM7506396.1"/>
    <property type="molecule type" value="Genomic_DNA"/>
</dbReference>
<evidence type="ECO:0000313" key="4">
    <source>
        <dbReference type="Proteomes" id="UP000732378"/>
    </source>
</evidence>
<keyword evidence="4" id="KW-1185">Reference proteome</keyword>
<reference evidence="3 4" key="1">
    <citation type="submission" date="2021-01" db="EMBL/GenBank/DDBJ databases">
        <title>Sequencing the genomes of 1000 actinobacteria strains.</title>
        <authorList>
            <person name="Klenk H.-P."/>
        </authorList>
    </citation>
    <scope>NUCLEOTIDE SEQUENCE [LARGE SCALE GENOMIC DNA]</scope>
    <source>
        <strain evidence="3 4">DSM 18239</strain>
    </source>
</reference>
<name>A0ABS2M5C8_9ACTN</name>
<sequence>MPTKEQSEDREAVNEVRLQGRLAQDPQLRELPSGDRLWTFRVVVGRPPRPAQADGRGPRGAVDAIECAVWDARVRRSVERWHAGDVVAVEGAVRRRFFRSGAGTASRVEIEVRSGRRLRRAPGA</sequence>
<dbReference type="GO" id="GO:0003677">
    <property type="term" value="F:DNA binding"/>
    <property type="evidence" value="ECO:0007669"/>
    <property type="project" value="UniProtKB-KW"/>
</dbReference>
<keyword evidence="1 2" id="KW-0238">DNA-binding</keyword>
<comment type="caution">
    <text evidence="3">The sequence shown here is derived from an EMBL/GenBank/DDBJ whole genome shotgun (WGS) entry which is preliminary data.</text>
</comment>
<dbReference type="Proteomes" id="UP000732378">
    <property type="component" value="Unassembled WGS sequence"/>
</dbReference>
<protein>
    <submittedName>
        <fullName evidence="3">Single-strand DNA-binding protein</fullName>
    </submittedName>
</protein>
<dbReference type="SUPFAM" id="SSF50249">
    <property type="entry name" value="Nucleic acid-binding proteins"/>
    <property type="match status" value="1"/>
</dbReference>
<dbReference type="Pfam" id="PF00436">
    <property type="entry name" value="SSB"/>
    <property type="match status" value="1"/>
</dbReference>
<evidence type="ECO:0000256" key="2">
    <source>
        <dbReference type="PROSITE-ProRule" id="PRU00252"/>
    </source>
</evidence>
<dbReference type="PROSITE" id="PS50935">
    <property type="entry name" value="SSB"/>
    <property type="match status" value="1"/>
</dbReference>
<organism evidence="3 4">
    <name type="scientific">Nocardioides salarius</name>
    <dbReference type="NCBI Taxonomy" id="374513"/>
    <lineage>
        <taxon>Bacteria</taxon>
        <taxon>Bacillati</taxon>
        <taxon>Actinomycetota</taxon>
        <taxon>Actinomycetes</taxon>
        <taxon>Propionibacteriales</taxon>
        <taxon>Nocardioidaceae</taxon>
        <taxon>Nocardioides</taxon>
    </lineage>
</organism>
<accession>A0ABS2M5C8</accession>
<gene>
    <name evidence="3" type="ORF">JOE61_000210</name>
</gene>
<evidence type="ECO:0000256" key="1">
    <source>
        <dbReference type="ARBA" id="ARBA00023125"/>
    </source>
</evidence>
<proteinExistence type="predicted"/>
<dbReference type="InterPro" id="IPR012340">
    <property type="entry name" value="NA-bd_OB-fold"/>
</dbReference>
<evidence type="ECO:0000313" key="3">
    <source>
        <dbReference type="EMBL" id="MBM7506396.1"/>
    </source>
</evidence>
<dbReference type="Gene3D" id="2.40.50.140">
    <property type="entry name" value="Nucleic acid-binding proteins"/>
    <property type="match status" value="1"/>
</dbReference>